<dbReference type="Proteomes" id="UP000029578">
    <property type="component" value="Unassembled WGS sequence"/>
</dbReference>
<organism evidence="1 2">
    <name type="scientific">Prevotella melaninogenica DNF00666</name>
    <dbReference type="NCBI Taxonomy" id="1401073"/>
    <lineage>
        <taxon>Bacteria</taxon>
        <taxon>Pseudomonadati</taxon>
        <taxon>Bacteroidota</taxon>
        <taxon>Bacteroidia</taxon>
        <taxon>Bacteroidales</taxon>
        <taxon>Prevotellaceae</taxon>
        <taxon>Prevotella</taxon>
    </lineage>
</organism>
<proteinExistence type="predicted"/>
<comment type="caution">
    <text evidence="1">The sequence shown here is derived from an EMBL/GenBank/DDBJ whole genome shotgun (WGS) entry which is preliminary data.</text>
</comment>
<gene>
    <name evidence="1" type="ORF">HMPREF0661_00235</name>
</gene>
<dbReference type="EMBL" id="JRNS01000026">
    <property type="protein sequence ID" value="KGF57609.1"/>
    <property type="molecule type" value="Genomic_DNA"/>
</dbReference>
<reference evidence="1 2" key="1">
    <citation type="submission" date="2014-07" db="EMBL/GenBank/DDBJ databases">
        <authorList>
            <person name="McCorrison J."/>
            <person name="Sanka R."/>
            <person name="Torralba M."/>
            <person name="Gillis M."/>
            <person name="Haft D.H."/>
            <person name="Methe B."/>
            <person name="Sutton G."/>
            <person name="Nelson K.E."/>
        </authorList>
    </citation>
    <scope>NUCLEOTIDE SEQUENCE [LARGE SCALE GENOMIC DNA]</scope>
    <source>
        <strain evidence="1 2">DNF00666</strain>
    </source>
</reference>
<dbReference type="AlphaFoldDB" id="A0A096DJ91"/>
<sequence>MKDNIDNKNIGNRKVIIELRYDAIASMIDKKGTIVEAIEKAKAFNVTQWEIGNEIVLRDNEEKNDASNVVFVAFNRLSFTSFNIDSVDSYYAKFKKIYEAVLSVLGTLNIRRIGCRIIGTYKTKSNTYSDVLANMKKLFPSTFFFDQYPVKDMLFHIIYPNGMYEIGPLNIDDPFYEREFKSSKAQKHVGTIIDTDNYLTNETKAINDKELIRDVYTLSLSVEKDLYVNLANL</sequence>
<evidence type="ECO:0000313" key="2">
    <source>
        <dbReference type="Proteomes" id="UP000029578"/>
    </source>
</evidence>
<name>A0A096DJ91_9BACT</name>
<evidence type="ECO:0000313" key="1">
    <source>
        <dbReference type="EMBL" id="KGF57609.1"/>
    </source>
</evidence>
<accession>A0A096DJ91</accession>
<protein>
    <submittedName>
        <fullName evidence="1">Uncharacterized protein</fullName>
    </submittedName>
</protein>
<dbReference type="RefSeq" id="WP_036861143.1">
    <property type="nucleotide sequence ID" value="NZ_JRNS01000026.1"/>
</dbReference>